<dbReference type="GO" id="GO:0003677">
    <property type="term" value="F:DNA binding"/>
    <property type="evidence" value="ECO:0007669"/>
    <property type="project" value="InterPro"/>
</dbReference>
<gene>
    <name evidence="2" type="ORF">PMPD1_3139</name>
</gene>
<keyword evidence="3" id="KW-1185">Reference proteome</keyword>
<dbReference type="AlphaFoldDB" id="A0A6M8UE64"/>
<dbReference type="SUPFAM" id="SSF54060">
    <property type="entry name" value="His-Me finger endonucleases"/>
    <property type="match status" value="1"/>
</dbReference>
<accession>A0A6M8UE64</accession>
<reference evidence="2 3" key="1">
    <citation type="submission" date="2020-06" db="EMBL/GenBank/DDBJ databases">
        <title>Genome sequence of Paramixta manurensis strain PD-1.</title>
        <authorList>
            <person name="Lee C.W."/>
            <person name="Kim J."/>
        </authorList>
    </citation>
    <scope>NUCLEOTIDE SEQUENCE [LARGE SCALE GENOMIC DNA]</scope>
    <source>
        <strain evidence="2 3">PD-1</strain>
    </source>
</reference>
<feature type="domain" description="HNH nuclease" evidence="1">
    <location>
        <begin position="60"/>
        <end position="92"/>
    </location>
</feature>
<dbReference type="GO" id="GO:0004519">
    <property type="term" value="F:endonuclease activity"/>
    <property type="evidence" value="ECO:0007669"/>
    <property type="project" value="UniProtKB-KW"/>
</dbReference>
<evidence type="ECO:0000313" key="3">
    <source>
        <dbReference type="Proteomes" id="UP000505325"/>
    </source>
</evidence>
<dbReference type="SUPFAM" id="SSF54171">
    <property type="entry name" value="DNA-binding domain"/>
    <property type="match status" value="1"/>
</dbReference>
<keyword evidence="2" id="KW-0255">Endonuclease</keyword>
<evidence type="ECO:0000313" key="2">
    <source>
        <dbReference type="EMBL" id="QKJ88069.1"/>
    </source>
</evidence>
<keyword evidence="2" id="KW-0378">Hydrolase</keyword>
<protein>
    <submittedName>
        <fullName evidence="2">HNH endonuclease</fullName>
    </submittedName>
</protein>
<dbReference type="Gene3D" id="3.90.75.20">
    <property type="match status" value="1"/>
</dbReference>
<keyword evidence="2" id="KW-0540">Nuclease</keyword>
<dbReference type="Pfam" id="PF13392">
    <property type="entry name" value="HNH_3"/>
    <property type="match status" value="1"/>
</dbReference>
<dbReference type="InterPro" id="IPR044925">
    <property type="entry name" value="His-Me_finger_sf"/>
</dbReference>
<dbReference type="EMBL" id="CP054212">
    <property type="protein sequence ID" value="QKJ88069.1"/>
    <property type="molecule type" value="Genomic_DNA"/>
</dbReference>
<dbReference type="InterPro" id="IPR003615">
    <property type="entry name" value="HNH_nuc"/>
</dbReference>
<organism evidence="2 3">
    <name type="scientific">Paramixta manurensis</name>
    <dbReference type="NCBI Taxonomy" id="2740817"/>
    <lineage>
        <taxon>Bacteria</taxon>
        <taxon>Pseudomonadati</taxon>
        <taxon>Pseudomonadota</taxon>
        <taxon>Gammaproteobacteria</taxon>
        <taxon>Enterobacterales</taxon>
        <taxon>Erwiniaceae</taxon>
        <taxon>Paramixta</taxon>
    </lineage>
</organism>
<dbReference type="Gene3D" id="1.20.5.2050">
    <property type="match status" value="1"/>
</dbReference>
<dbReference type="KEGG" id="pmak:PMPD1_3139"/>
<evidence type="ECO:0000259" key="1">
    <source>
        <dbReference type="Pfam" id="PF13392"/>
    </source>
</evidence>
<name>A0A6M8UE64_9GAMM</name>
<dbReference type="InterPro" id="IPR016177">
    <property type="entry name" value="DNA-bd_dom_sf"/>
</dbReference>
<sequence length="166" mass="19458">MKIIPSKDILEKFINYEPETGVFIWKVSPSPRVNIGDRSGWLDSQGYRYIRIENKTYKSSRLAYLWMTGNQPVIVDHINGIRSDDRWENLRNCLGDENNYNKGKESKNKSGITGVFWSSRDKKWRAEITHQGKRKSLGYYEDLFSASCARRSAEITYFGDYRPTRK</sequence>
<dbReference type="Proteomes" id="UP000505325">
    <property type="component" value="Chromosome"/>
</dbReference>
<dbReference type="RefSeq" id="WP_173634960.1">
    <property type="nucleotide sequence ID" value="NZ_CP054212.1"/>
</dbReference>
<proteinExistence type="predicted"/>